<dbReference type="InterPro" id="IPR000073">
    <property type="entry name" value="AB_hydrolase_1"/>
</dbReference>
<feature type="domain" description="Peptidase S33 tripeptidyl aminopeptidase-like C-terminal" evidence="6">
    <location>
        <begin position="446"/>
        <end position="541"/>
    </location>
</feature>
<dbReference type="Gene3D" id="3.40.50.1820">
    <property type="entry name" value="alpha/beta hydrolase"/>
    <property type="match status" value="1"/>
</dbReference>
<dbReference type="Proteomes" id="UP000008495">
    <property type="component" value="Unassembled WGS sequence"/>
</dbReference>
<feature type="region of interest" description="Disordered" evidence="3">
    <location>
        <begin position="90"/>
        <end position="115"/>
    </location>
</feature>
<evidence type="ECO:0000256" key="4">
    <source>
        <dbReference type="SAM" id="SignalP"/>
    </source>
</evidence>
<comment type="caution">
    <text evidence="7">The sequence shown here is derived from an EMBL/GenBank/DDBJ whole genome shotgun (WGS) entry which is preliminary data.</text>
</comment>
<dbReference type="PANTHER" id="PTHR43248:SF25">
    <property type="entry name" value="AB HYDROLASE-1 DOMAIN-CONTAINING PROTEIN-RELATED"/>
    <property type="match status" value="1"/>
</dbReference>
<keyword evidence="8" id="KW-1185">Reference proteome</keyword>
<dbReference type="InterPro" id="IPR013595">
    <property type="entry name" value="Pept_S33_TAP-like_C"/>
</dbReference>
<dbReference type="eggNOG" id="COG0596">
    <property type="taxonomic scope" value="Bacteria"/>
</dbReference>
<dbReference type="EMBL" id="BAGZ01000007">
    <property type="protein sequence ID" value="GAB77761.1"/>
    <property type="molecule type" value="Genomic_DNA"/>
</dbReference>
<reference evidence="7 8" key="1">
    <citation type="submission" date="2012-08" db="EMBL/GenBank/DDBJ databases">
        <title>Whole genome shotgun sequence of Austwickia chelonae NBRC 105200.</title>
        <authorList>
            <person name="Yoshida I."/>
            <person name="Hosoyama A."/>
            <person name="Tsuchikane K."/>
            <person name="Katsumata H."/>
            <person name="Ando Y."/>
            <person name="Ohji S."/>
            <person name="Hamada M."/>
            <person name="Tamura T."/>
            <person name="Yamazoe A."/>
            <person name="Yamazaki S."/>
            <person name="Fujita N."/>
        </authorList>
    </citation>
    <scope>NUCLEOTIDE SEQUENCE [LARGE SCALE GENOMIC DNA]</scope>
    <source>
        <strain evidence="7 8">NBRC 105200</strain>
    </source>
</reference>
<evidence type="ECO:0000256" key="1">
    <source>
        <dbReference type="ARBA" id="ARBA00010088"/>
    </source>
</evidence>
<evidence type="ECO:0000256" key="2">
    <source>
        <dbReference type="ARBA" id="ARBA00022801"/>
    </source>
</evidence>
<feature type="signal peptide" evidence="4">
    <location>
        <begin position="1"/>
        <end position="23"/>
    </location>
</feature>
<organism evidence="7 8">
    <name type="scientific">Austwickia chelonae NBRC 105200</name>
    <dbReference type="NCBI Taxonomy" id="1184607"/>
    <lineage>
        <taxon>Bacteria</taxon>
        <taxon>Bacillati</taxon>
        <taxon>Actinomycetota</taxon>
        <taxon>Actinomycetes</taxon>
        <taxon>Micrococcales</taxon>
        <taxon>Dermatophilaceae</taxon>
        <taxon>Austwickia</taxon>
    </lineage>
</organism>
<evidence type="ECO:0000259" key="5">
    <source>
        <dbReference type="Pfam" id="PF00561"/>
    </source>
</evidence>
<dbReference type="InterPro" id="IPR029058">
    <property type="entry name" value="AB_hydrolase_fold"/>
</dbReference>
<dbReference type="GO" id="GO:0016787">
    <property type="term" value="F:hydrolase activity"/>
    <property type="evidence" value="ECO:0007669"/>
    <property type="project" value="UniProtKB-KW"/>
</dbReference>
<dbReference type="InterPro" id="IPR051601">
    <property type="entry name" value="Serine_prot/Carboxylest_S33"/>
</dbReference>
<dbReference type="PANTHER" id="PTHR43248">
    <property type="entry name" value="2-SUCCINYL-6-HYDROXY-2,4-CYCLOHEXADIENE-1-CARBOXYLATE SYNTHASE"/>
    <property type="match status" value="1"/>
</dbReference>
<proteinExistence type="inferred from homology"/>
<dbReference type="RefSeq" id="WP_006502513.1">
    <property type="nucleotide sequence ID" value="NZ_BAGZ01000007.1"/>
</dbReference>
<dbReference type="Pfam" id="PF00561">
    <property type="entry name" value="Abhydrolase_1"/>
    <property type="match status" value="1"/>
</dbReference>
<comment type="similarity">
    <text evidence="1">Belongs to the peptidase S33 family.</text>
</comment>
<feature type="chain" id="PRO_5003894967" description="Peptidase S33 family protein" evidence="4">
    <location>
        <begin position="24"/>
        <end position="551"/>
    </location>
</feature>
<evidence type="ECO:0000256" key="3">
    <source>
        <dbReference type="SAM" id="MobiDB-lite"/>
    </source>
</evidence>
<keyword evidence="4" id="KW-0732">Signal</keyword>
<dbReference type="OrthoDB" id="3252468at2"/>
<dbReference type="SUPFAM" id="SSF53474">
    <property type="entry name" value="alpha/beta-Hydrolases"/>
    <property type="match status" value="1"/>
</dbReference>
<dbReference type="AlphaFoldDB" id="K6UM32"/>
<protein>
    <recommendedName>
        <fullName evidence="9">Peptidase S33 family protein</fullName>
    </recommendedName>
</protein>
<sequence length="551" mass="58495">MRTTLAVLATSALALATIPAAHAAPIAAAPPTTHPAAAPAKGPDMSKVKTPTLTWAPCENDKALQCAVALLPLDYAKPDGPKIKVAVTKKPATGKDRRGSLFLNPGGPGQSSSEKLPRLAKVLGAKVAGHFDVIGIDPRGIAPTAQARCWSKTAEPPSNKSKYPSEPAQQKIHIAHDDYERVACDKTGRPIIDHMSTAQTARDMEMIRRAIGDKQLNYYGVSYGTYLGATYAALFPNTVGRMTMDSVVDPVAWATGKDGQGQKVPVTARIHSAEGSVEALHAAFAECKKAGPKRCPQGPTIEQAWKESQEILKKGPFKHGGEQIHFGDLIHNAATAMYDNESYPRLMESIHETWKALTEKKKPTVTLKKTAEDAQKKAIAPQLFAAPGAEKPIEPSLAPPAGVAWTDTFRLAGVMCSDTVNPKDPQAWVRFGATPAAQKNPFLPSWGWASSLCAGWPGQDKNVYRGPFNVKPANPLLIVNNAHDPATPMAGAKALAALSPGSRLLTVDAFGHMSADKSACAAKAIENYLVDGKLPAAGTTCKADTPLFPDK</sequence>
<evidence type="ECO:0000313" key="8">
    <source>
        <dbReference type="Proteomes" id="UP000008495"/>
    </source>
</evidence>
<evidence type="ECO:0000313" key="7">
    <source>
        <dbReference type="EMBL" id="GAB77761.1"/>
    </source>
</evidence>
<name>K6UM32_9MICO</name>
<feature type="domain" description="AB hydrolase-1" evidence="5">
    <location>
        <begin position="101"/>
        <end position="260"/>
    </location>
</feature>
<accession>K6UM32</accession>
<evidence type="ECO:0000259" key="6">
    <source>
        <dbReference type="Pfam" id="PF08386"/>
    </source>
</evidence>
<evidence type="ECO:0008006" key="9">
    <source>
        <dbReference type="Google" id="ProtNLM"/>
    </source>
</evidence>
<keyword evidence="2" id="KW-0378">Hydrolase</keyword>
<dbReference type="STRING" id="100225.SAMN05421595_0264"/>
<dbReference type="Pfam" id="PF08386">
    <property type="entry name" value="Abhydrolase_4"/>
    <property type="match status" value="1"/>
</dbReference>
<gene>
    <name evidence="7" type="ORF">AUCHE_07_00030</name>
</gene>